<dbReference type="AlphaFoldDB" id="A0A086JZS8"/>
<organism evidence="1 2">
    <name type="scientific">Toxoplasma gondii GAB2-2007-GAL-DOM2</name>
    <dbReference type="NCBI Taxonomy" id="1130820"/>
    <lineage>
        <taxon>Eukaryota</taxon>
        <taxon>Sar</taxon>
        <taxon>Alveolata</taxon>
        <taxon>Apicomplexa</taxon>
        <taxon>Conoidasida</taxon>
        <taxon>Coccidia</taxon>
        <taxon>Eucoccidiorida</taxon>
        <taxon>Eimeriorina</taxon>
        <taxon>Sarcocystidae</taxon>
        <taxon>Toxoplasma</taxon>
    </lineage>
</organism>
<proteinExistence type="predicted"/>
<evidence type="ECO:0000313" key="1">
    <source>
        <dbReference type="EMBL" id="KFG37646.1"/>
    </source>
</evidence>
<protein>
    <submittedName>
        <fullName evidence="1">Uncharacterized protein</fullName>
    </submittedName>
</protein>
<dbReference type="OrthoDB" id="10321422at2759"/>
<evidence type="ECO:0000313" key="2">
    <source>
        <dbReference type="Proteomes" id="UP000028837"/>
    </source>
</evidence>
<comment type="caution">
    <text evidence="1">The sequence shown here is derived from an EMBL/GenBank/DDBJ whole genome shotgun (WGS) entry which is preliminary data.</text>
</comment>
<accession>A0A086JZS8</accession>
<sequence length="128" mass="13818">MYWCFHVAKASTNETLCVQAFNVQTVHSFVLCARRRSSTADRASGAALRGTQALAYNPTMQYGNENMRLAPGSMPAAPVVMRPVVAPLIQGTFWRVHNGLAAASNSLLGTGKDPVGTHTPCQTTRIRN</sequence>
<reference evidence="1 2" key="1">
    <citation type="submission" date="2014-02" db="EMBL/GenBank/DDBJ databases">
        <authorList>
            <person name="Sibley D."/>
            <person name="Venepally P."/>
            <person name="Karamycheva S."/>
            <person name="Hadjithomas M."/>
            <person name="Khan A."/>
            <person name="Brunk B."/>
            <person name="Roos D."/>
            <person name="Caler E."/>
            <person name="Lorenzi H."/>
        </authorList>
    </citation>
    <scope>NUCLEOTIDE SEQUENCE [LARGE SCALE GENOMIC DNA]</scope>
    <source>
        <strain evidence="1 2">GAB2-2007-GAL-DOM2</strain>
    </source>
</reference>
<dbReference type="EMBL" id="AHZU02000995">
    <property type="protein sequence ID" value="KFG37646.1"/>
    <property type="molecule type" value="Genomic_DNA"/>
</dbReference>
<dbReference type="VEuPathDB" id="ToxoDB:TGDOM2_314482"/>
<dbReference type="Proteomes" id="UP000028837">
    <property type="component" value="Unassembled WGS sequence"/>
</dbReference>
<gene>
    <name evidence="1" type="ORF">TGDOM2_314482</name>
</gene>
<name>A0A086JZS8_TOXGO</name>